<keyword evidence="3" id="KW-0804">Transcription</keyword>
<dbReference type="Proteomes" id="UP000836841">
    <property type="component" value="Chromosome 1"/>
</dbReference>
<keyword evidence="9" id="KW-1185">Reference proteome</keyword>
<evidence type="ECO:0000256" key="3">
    <source>
        <dbReference type="ARBA" id="ARBA00023163"/>
    </source>
</evidence>
<keyword evidence="4" id="KW-0539">Nucleus</keyword>
<dbReference type="InterPro" id="IPR000270">
    <property type="entry name" value="PB1_dom"/>
</dbReference>
<reference evidence="8 9" key="1">
    <citation type="submission" date="2022-03" db="EMBL/GenBank/DDBJ databases">
        <authorList>
            <person name="Nunn A."/>
            <person name="Chopra R."/>
            <person name="Nunn A."/>
            <person name="Contreras Garrido A."/>
        </authorList>
    </citation>
    <scope>NUCLEOTIDE SEQUENCE [LARGE SCALE GENOMIC DNA]</scope>
</reference>
<dbReference type="SMART" id="SM00666">
    <property type="entry name" value="PB1"/>
    <property type="match status" value="1"/>
</dbReference>
<dbReference type="InterPro" id="IPR003035">
    <property type="entry name" value="RWP-RK_dom"/>
</dbReference>
<evidence type="ECO:0000313" key="9">
    <source>
        <dbReference type="Proteomes" id="UP000836841"/>
    </source>
</evidence>
<organism evidence="8 9">
    <name type="scientific">Thlaspi arvense</name>
    <name type="common">Field penny-cress</name>
    <dbReference type="NCBI Taxonomy" id="13288"/>
    <lineage>
        <taxon>Eukaryota</taxon>
        <taxon>Viridiplantae</taxon>
        <taxon>Streptophyta</taxon>
        <taxon>Embryophyta</taxon>
        <taxon>Tracheophyta</taxon>
        <taxon>Spermatophyta</taxon>
        <taxon>Magnoliopsida</taxon>
        <taxon>eudicotyledons</taxon>
        <taxon>Gunneridae</taxon>
        <taxon>Pentapetalae</taxon>
        <taxon>rosids</taxon>
        <taxon>malvids</taxon>
        <taxon>Brassicales</taxon>
        <taxon>Brassicaceae</taxon>
        <taxon>Thlaspideae</taxon>
        <taxon>Thlaspi</taxon>
    </lineage>
</organism>
<dbReference type="PROSITE" id="PS51519">
    <property type="entry name" value="RWP_RK"/>
    <property type="match status" value="1"/>
</dbReference>
<dbReference type="GO" id="GO:0003677">
    <property type="term" value="F:DNA binding"/>
    <property type="evidence" value="ECO:0007669"/>
    <property type="project" value="UniProtKB-KW"/>
</dbReference>
<keyword evidence="2" id="KW-0238">DNA-binding</keyword>
<dbReference type="AlphaFoldDB" id="A0AAU9RCQ7"/>
<dbReference type="InterPro" id="IPR034891">
    <property type="entry name" value="PB1_NLP"/>
</dbReference>
<dbReference type="Pfam" id="PF02042">
    <property type="entry name" value="RWP-RK"/>
    <property type="match status" value="1"/>
</dbReference>
<dbReference type="FunFam" id="3.10.20.90:FF:000186">
    <property type="entry name" value="RWP-RK domain-containing protein"/>
    <property type="match status" value="1"/>
</dbReference>
<dbReference type="Pfam" id="PF22922">
    <property type="entry name" value="GAF_NLP"/>
    <property type="match status" value="2"/>
</dbReference>
<feature type="domain" description="RWP-RK" evidence="6">
    <location>
        <begin position="547"/>
        <end position="633"/>
    </location>
</feature>
<dbReference type="InterPro" id="IPR055081">
    <property type="entry name" value="NLP1-9_GAF"/>
</dbReference>
<evidence type="ECO:0000256" key="2">
    <source>
        <dbReference type="ARBA" id="ARBA00023125"/>
    </source>
</evidence>
<feature type="compositionally biased region" description="Polar residues" evidence="5">
    <location>
        <begin position="692"/>
        <end position="704"/>
    </location>
</feature>
<dbReference type="EMBL" id="OU466857">
    <property type="protein sequence ID" value="CAH2036707.1"/>
    <property type="molecule type" value="Genomic_DNA"/>
</dbReference>
<accession>A0AAU9RCQ7</accession>
<proteinExistence type="predicted"/>
<dbReference type="InterPro" id="IPR045012">
    <property type="entry name" value="NLP"/>
</dbReference>
<dbReference type="PANTHER" id="PTHR32002">
    <property type="entry name" value="PROTEIN NLP8"/>
    <property type="match status" value="1"/>
</dbReference>
<name>A0AAU9RCQ7_THLAR</name>
<dbReference type="CDD" id="cd06407">
    <property type="entry name" value="PB1_NLP"/>
    <property type="match status" value="1"/>
</dbReference>
<evidence type="ECO:0000256" key="4">
    <source>
        <dbReference type="ARBA" id="ARBA00023242"/>
    </source>
</evidence>
<protein>
    <submittedName>
        <fullName evidence="8">Uncharacterized protein</fullName>
    </submittedName>
</protein>
<evidence type="ECO:0000313" key="8">
    <source>
        <dbReference type="EMBL" id="CAH2036707.1"/>
    </source>
</evidence>
<feature type="region of interest" description="Disordered" evidence="5">
    <location>
        <begin position="647"/>
        <end position="710"/>
    </location>
</feature>
<keyword evidence="1" id="KW-0805">Transcription regulation</keyword>
<evidence type="ECO:0000259" key="7">
    <source>
        <dbReference type="PROSITE" id="PS51745"/>
    </source>
</evidence>
<feature type="domain" description="PB1" evidence="7">
    <location>
        <begin position="754"/>
        <end position="837"/>
    </location>
</feature>
<feature type="compositionally biased region" description="Low complexity" evidence="5">
    <location>
        <begin position="671"/>
        <end position="691"/>
    </location>
</feature>
<dbReference type="GO" id="GO:0003700">
    <property type="term" value="F:DNA-binding transcription factor activity"/>
    <property type="evidence" value="ECO:0007669"/>
    <property type="project" value="InterPro"/>
</dbReference>
<gene>
    <name evidence="8" type="ORF">TAV2_LOCUS762</name>
</gene>
<dbReference type="InterPro" id="IPR053793">
    <property type="entry name" value="PB1-like"/>
</dbReference>
<dbReference type="SUPFAM" id="SSF54277">
    <property type="entry name" value="CAD &amp; PB1 domains"/>
    <property type="match status" value="1"/>
</dbReference>
<evidence type="ECO:0000259" key="6">
    <source>
        <dbReference type="PROSITE" id="PS51519"/>
    </source>
</evidence>
<dbReference type="PROSITE" id="PS51745">
    <property type="entry name" value="PB1"/>
    <property type="match status" value="1"/>
</dbReference>
<dbReference type="Pfam" id="PF00564">
    <property type="entry name" value="PB1"/>
    <property type="match status" value="1"/>
</dbReference>
<evidence type="ECO:0000256" key="5">
    <source>
        <dbReference type="SAM" id="MobiDB-lite"/>
    </source>
</evidence>
<sequence>MKFIANLKENYISMEDSFLQTENAVMDTEFMDGLLLDGCWLETTDGSEFLNLTTPSASSVSPFDPSSFMWSPPQDTSAICTSGVESQLYGQDCAERTSLDEFQWNKRWWIGPGGGGSSVTERLVQAVEHIKDYTTERGSLIQLWVPVNRGGKRVLTTKEQPFSHDPLCQRLANYREISVNYHFSAEQDDSKALAGLPGRVFLGKLPEWTPDVRFFKSEEYPRVQHAQDCDVRGTLAIPVFEQGSKICLGVIEVVMTTEMVKLRPELESICRALQAVDLRSTEVPISPSIEGCDLSYKAALPEIRNLLRCACETHKLPLAQTWVSCLQQSKSGCRHNDENYIHCVSTIDDACYVGDPTVREFHEACSEHHLLKGQGVAGQAFLTNGPCFSSDISNYKKSEYPLSHHANMFGLHGSVAIRLRCIHTGSADFVLEFFLPKDCDDLEEQRKMLNALSTIMAHVPRSLRTVTDKELEEESEVIVTPKIENTPELHQLQGNFSLDEIQRSNNSNPENLGLVFDGGEKPNDGFGLKRGFDYSRDSNVNESTTFSTGGFGRMAEKKRTKADKTITLDVLRQYFAGSLKDAAKNIGVCPTTLKRICRQHGIQRWPSRKIKKVGHSLQKIQRVIDSVEGVSGPLQIGSFYANFPNLASQQSHEQPSQQAKASPPPPPPMQPAKSPVSPYSHSSNSSQCCSSETQLNSGATTDPSQADVGGALKKNSSEIDLQSSSLDETVLTLSSLENITQGTHMLSSSQDDDFLRIKVSYGEEKIRFRMRNSRRLTDLFWEIGKRFSIEDMSRYDLKYLDEDNEWVLLTCDEDVEECVDVCRTTPSHTIKLMLHVSSHHFPERSSATEGALGFVFKNAPERRTYNTKLKFLKAQDFSCYESRRGVLVTSGDVDETFRDSCDRLCAAKYSSATTMSPINGR</sequence>
<dbReference type="PANTHER" id="PTHR32002:SF44">
    <property type="entry name" value="PROTEIN NLP4"/>
    <property type="match status" value="1"/>
</dbReference>
<dbReference type="Gene3D" id="3.10.20.90">
    <property type="entry name" value="Phosphatidylinositol 3-kinase Catalytic Subunit, Chain A, domain 1"/>
    <property type="match status" value="1"/>
</dbReference>
<evidence type="ECO:0000256" key="1">
    <source>
        <dbReference type="ARBA" id="ARBA00023015"/>
    </source>
</evidence>